<dbReference type="InterPro" id="IPR013784">
    <property type="entry name" value="Carb-bd-like_fold"/>
</dbReference>
<keyword evidence="1" id="KW-0732">Signal</keyword>
<evidence type="ECO:0000313" key="2">
    <source>
        <dbReference type="EMBL" id="MEE1884326.1"/>
    </source>
</evidence>
<dbReference type="EMBL" id="JAZDQU010000001">
    <property type="protein sequence ID" value="MEE1884326.1"/>
    <property type="molecule type" value="Genomic_DNA"/>
</dbReference>
<protein>
    <submittedName>
        <fullName evidence="2">Carboxypeptidase regulatory-like domain-containing protein</fullName>
    </submittedName>
</protein>
<keyword evidence="3" id="KW-1185">Reference proteome</keyword>
<proteinExistence type="predicted"/>
<feature type="chain" id="PRO_5045922631" evidence="1">
    <location>
        <begin position="22"/>
        <end position="110"/>
    </location>
</feature>
<accession>A0ABU7H1A7</accession>
<dbReference type="SUPFAM" id="SSF49452">
    <property type="entry name" value="Starch-binding domain-like"/>
    <property type="match status" value="1"/>
</dbReference>
<evidence type="ECO:0000256" key="1">
    <source>
        <dbReference type="SAM" id="SignalP"/>
    </source>
</evidence>
<organism evidence="2 3">
    <name type="scientific">Pedobacter flavus</name>
    <dbReference type="NCBI Taxonomy" id="3113906"/>
    <lineage>
        <taxon>Bacteria</taxon>
        <taxon>Pseudomonadati</taxon>
        <taxon>Bacteroidota</taxon>
        <taxon>Sphingobacteriia</taxon>
        <taxon>Sphingobacteriales</taxon>
        <taxon>Sphingobacteriaceae</taxon>
        <taxon>Pedobacter</taxon>
    </lineage>
</organism>
<evidence type="ECO:0000313" key="3">
    <source>
        <dbReference type="Proteomes" id="UP001337681"/>
    </source>
</evidence>
<comment type="caution">
    <text evidence="2">The sequence shown here is derived from an EMBL/GenBank/DDBJ whole genome shotgun (WGS) entry which is preliminary data.</text>
</comment>
<sequence>MMKNRGIKFLTAAGLMAGLLAFTSVKQGGIKGSVSPADGAQGVMAIKGTDTIKASINSGSFVLGDLKAGTYTVMVKAITPYKDAFVENVVVTDTTVADVGEIQLTQQKIR</sequence>
<dbReference type="RefSeq" id="WP_330145243.1">
    <property type="nucleotide sequence ID" value="NZ_JAZDQU010000001.1"/>
</dbReference>
<dbReference type="Proteomes" id="UP001337681">
    <property type="component" value="Unassembled WGS sequence"/>
</dbReference>
<feature type="signal peptide" evidence="1">
    <location>
        <begin position="1"/>
        <end position="21"/>
    </location>
</feature>
<name>A0ABU7H1A7_9SPHI</name>
<gene>
    <name evidence="2" type="ORF">VRU49_02725</name>
</gene>
<reference evidence="2 3" key="1">
    <citation type="submission" date="2024-01" db="EMBL/GenBank/DDBJ databases">
        <title>Pedobacter sp. nov., isolated from oil-contaminated soil.</title>
        <authorList>
            <person name="Le N.T.T."/>
        </authorList>
    </citation>
    <scope>NUCLEOTIDE SEQUENCE [LARGE SCALE GENOMIC DNA]</scope>
    <source>
        <strain evidence="2 3">VNH31</strain>
    </source>
</reference>